<dbReference type="Proteomes" id="UP000295390">
    <property type="component" value="Unassembled WGS sequence"/>
</dbReference>
<evidence type="ECO:0000313" key="1">
    <source>
        <dbReference type="EMBL" id="TDQ28474.1"/>
    </source>
</evidence>
<evidence type="ECO:0000313" key="2">
    <source>
        <dbReference type="Proteomes" id="UP000295390"/>
    </source>
</evidence>
<dbReference type="OrthoDB" id="5480566at2"/>
<dbReference type="InterPro" id="IPR029045">
    <property type="entry name" value="ClpP/crotonase-like_dom_sf"/>
</dbReference>
<reference evidence="1 2" key="1">
    <citation type="submission" date="2019-03" db="EMBL/GenBank/DDBJ databases">
        <title>Genomic Encyclopedia of Type Strains, Phase III (KMG-III): the genomes of soil and plant-associated and newly described type strains.</title>
        <authorList>
            <person name="Whitman W."/>
        </authorList>
    </citation>
    <scope>NUCLEOTIDE SEQUENCE [LARGE SCALE GENOMIC DNA]</scope>
    <source>
        <strain evidence="1 2">CECT 8283</strain>
    </source>
</reference>
<protein>
    <recommendedName>
        <fullName evidence="3">Peptidase S41-like protein</fullName>
    </recommendedName>
</protein>
<comment type="caution">
    <text evidence="1">The sequence shown here is derived from an EMBL/GenBank/DDBJ whole genome shotgun (WGS) entry which is preliminary data.</text>
</comment>
<organism evidence="1 2">
    <name type="scientific">Tenacibaculum caenipelagi</name>
    <dbReference type="NCBI Taxonomy" id="1325435"/>
    <lineage>
        <taxon>Bacteria</taxon>
        <taxon>Pseudomonadati</taxon>
        <taxon>Bacteroidota</taxon>
        <taxon>Flavobacteriia</taxon>
        <taxon>Flavobacteriales</taxon>
        <taxon>Flavobacteriaceae</taxon>
        <taxon>Tenacibaculum</taxon>
    </lineage>
</organism>
<dbReference type="RefSeq" id="WP_133535015.1">
    <property type="nucleotide sequence ID" value="NZ_SNYH01000002.1"/>
</dbReference>
<accession>A0A4V3D369</accession>
<keyword evidence="2" id="KW-1185">Reference proteome</keyword>
<gene>
    <name evidence="1" type="ORF">DFQ07_0847</name>
</gene>
<dbReference type="Gene3D" id="3.90.226.10">
    <property type="entry name" value="2-enoyl-CoA Hydratase, Chain A, domain 1"/>
    <property type="match status" value="1"/>
</dbReference>
<dbReference type="EMBL" id="SNYH01000002">
    <property type="protein sequence ID" value="TDQ28474.1"/>
    <property type="molecule type" value="Genomic_DNA"/>
</dbReference>
<dbReference type="AlphaFoldDB" id="A0A4V3D369"/>
<proteinExistence type="predicted"/>
<dbReference type="SUPFAM" id="SSF52096">
    <property type="entry name" value="ClpP/crotonase"/>
    <property type="match status" value="1"/>
</dbReference>
<evidence type="ECO:0008006" key="3">
    <source>
        <dbReference type="Google" id="ProtNLM"/>
    </source>
</evidence>
<sequence length="424" mass="48951">MKSILLIIIYTTILFKVAAQNNITTDEWKKDISFLAKQMPLKHINLFKKTAKTEFELKTKQLINSIDTTFNKNKVIVEIAKIISSIKDGHSYLDDYYPLLKFKFSTFPFRLHEYKDGIYIQATHYSFKQHLGAKVLSINGININKCSHIVSSMFPIENKWGEKLLSKYGLTSPEVLNAFHITNNNRITYEIELNKKKTFLTLSPSDKVQQPSESFGIVTDKEWASANSFTNTPLPLYLTNLNKLYWYSYDFSTKTMYVQFNLVNNSENQNLLDFFDEVISKASAFKIKKFILDLRLNIGGETKFINPIVEKLSKSKAINKSKTFYVLISRRTFSSAQLISYGLKNKSKAIFVGEPTSINSHFFANSRKNIELPNSGLKISLSTREWKATEENQKCQYPDYLIEETFKDYQLNIDTTLNKALSDQ</sequence>
<name>A0A4V3D369_9FLAO</name>